<keyword evidence="5" id="KW-0547">Nucleotide-binding</keyword>
<feature type="domain" description="PAS" evidence="12">
    <location>
        <begin position="132"/>
        <end position="205"/>
    </location>
</feature>
<dbReference type="PROSITE" id="PS50110">
    <property type="entry name" value="RESPONSE_REGULATORY"/>
    <property type="match status" value="1"/>
</dbReference>
<dbReference type="InterPro" id="IPR035965">
    <property type="entry name" value="PAS-like_dom_sf"/>
</dbReference>
<evidence type="ECO:0000256" key="9">
    <source>
        <dbReference type="PROSITE-ProRule" id="PRU00169"/>
    </source>
</evidence>
<evidence type="ECO:0000259" key="12">
    <source>
        <dbReference type="PROSITE" id="PS50112"/>
    </source>
</evidence>
<dbReference type="Gene3D" id="1.10.287.130">
    <property type="match status" value="1"/>
</dbReference>
<dbReference type="PROSITE" id="PS50109">
    <property type="entry name" value="HIS_KIN"/>
    <property type="match status" value="1"/>
</dbReference>
<evidence type="ECO:0000256" key="7">
    <source>
        <dbReference type="ARBA" id="ARBA00022840"/>
    </source>
</evidence>
<keyword evidence="3 9" id="KW-0597">Phosphoprotein</keyword>
<dbReference type="NCBIfam" id="TIGR00229">
    <property type="entry name" value="sensory_box"/>
    <property type="match status" value="1"/>
</dbReference>
<keyword evidence="6" id="KW-0418">Kinase</keyword>
<gene>
    <name evidence="14" type="ORF">SAE02_38340</name>
</gene>
<feature type="modified residue" description="4-aspartylphosphate" evidence="9">
    <location>
        <position position="55"/>
    </location>
</feature>
<dbReference type="CDD" id="cd00082">
    <property type="entry name" value="HisKA"/>
    <property type="match status" value="1"/>
</dbReference>
<evidence type="ECO:0000313" key="14">
    <source>
        <dbReference type="EMBL" id="GEO39686.1"/>
    </source>
</evidence>
<dbReference type="SUPFAM" id="SSF52172">
    <property type="entry name" value="CheY-like"/>
    <property type="match status" value="1"/>
</dbReference>
<dbReference type="EMBL" id="BJYZ01000018">
    <property type="protein sequence ID" value="GEO39686.1"/>
    <property type="molecule type" value="Genomic_DNA"/>
</dbReference>
<dbReference type="RefSeq" id="WP_044430175.1">
    <property type="nucleotide sequence ID" value="NZ_BJYZ01000018.1"/>
</dbReference>
<sequence length="494" mass="53678">MTPAKILVVEDDRVVARDIAQQLVRIGHSVVGTTAVGEEALPLVLETRPDLVLMDIRLEGEMDGIDAAQQIRDACLIPIIFLTAYADDETVSRASRTEPFGYLLKPFEDSQLRTVIEMAMAKHTAESRLRASERRFVATLSSIGDAVIATDADARITFMNPVAEALTGWPQDEAMGLPLPDVFRIVNEDTRATVEDPAAKVLRLGTIVGLANHTLLIARDGVERPIDDSGSPIVDDHGAVIGTVLVFRDQTERRAIEEALRKSQTDMANVARLTTMGELAASIAHEVNQPLTAIVTNAGACLRFLDEARQGVERIVRDGHRAGDVVRSIRGLTRKSSAELTELDLNETISDILTLLRGELRRHDILLETDLSPDLGPVMGDRVQLQQVMLNLIKNGIEAMGTVTDRPRVLRVCSRLKLPGMALVAVEDTGIGLEPDSIDRIFDAFFTTKQEGMGMGLAICRSVIESHGGQLSSAPRQPHGSIFQFTVALAAASP</sequence>
<dbReference type="InterPro" id="IPR001789">
    <property type="entry name" value="Sig_transdc_resp-reg_receiver"/>
</dbReference>
<dbReference type="InterPro" id="IPR000014">
    <property type="entry name" value="PAS"/>
</dbReference>
<dbReference type="SMART" id="SM00091">
    <property type="entry name" value="PAS"/>
    <property type="match status" value="1"/>
</dbReference>
<evidence type="ECO:0000256" key="8">
    <source>
        <dbReference type="ARBA" id="ARBA00023012"/>
    </source>
</evidence>
<dbReference type="Gene3D" id="3.40.50.2300">
    <property type="match status" value="1"/>
</dbReference>
<dbReference type="SUPFAM" id="SSF55874">
    <property type="entry name" value="ATPase domain of HSP90 chaperone/DNA topoisomerase II/histidine kinase"/>
    <property type="match status" value="1"/>
</dbReference>
<dbReference type="Pfam" id="PF02518">
    <property type="entry name" value="HATPase_c"/>
    <property type="match status" value="1"/>
</dbReference>
<comment type="caution">
    <text evidence="14">The sequence shown here is derived from an EMBL/GenBank/DDBJ whole genome shotgun (WGS) entry which is preliminary data.</text>
</comment>
<evidence type="ECO:0000259" key="11">
    <source>
        <dbReference type="PROSITE" id="PS50110"/>
    </source>
</evidence>
<dbReference type="AlphaFoldDB" id="A0A512DTA6"/>
<dbReference type="InterPro" id="IPR011006">
    <property type="entry name" value="CheY-like_superfamily"/>
</dbReference>
<dbReference type="SMART" id="SM00388">
    <property type="entry name" value="HisKA"/>
    <property type="match status" value="1"/>
</dbReference>
<dbReference type="GO" id="GO:0005524">
    <property type="term" value="F:ATP binding"/>
    <property type="evidence" value="ECO:0007669"/>
    <property type="project" value="UniProtKB-KW"/>
</dbReference>
<dbReference type="PANTHER" id="PTHR43065:SF10">
    <property type="entry name" value="PEROXIDE STRESS-ACTIVATED HISTIDINE KINASE MAK3"/>
    <property type="match status" value="1"/>
</dbReference>
<evidence type="ECO:0000256" key="4">
    <source>
        <dbReference type="ARBA" id="ARBA00022679"/>
    </source>
</evidence>
<dbReference type="InterPro" id="IPR003594">
    <property type="entry name" value="HATPase_dom"/>
</dbReference>
<dbReference type="GO" id="GO:0000155">
    <property type="term" value="F:phosphorelay sensor kinase activity"/>
    <property type="evidence" value="ECO:0007669"/>
    <property type="project" value="InterPro"/>
</dbReference>
<dbReference type="InterPro" id="IPR004358">
    <property type="entry name" value="Sig_transdc_His_kin-like_C"/>
</dbReference>
<dbReference type="CDD" id="cd17534">
    <property type="entry name" value="REC_DC-like"/>
    <property type="match status" value="1"/>
</dbReference>
<dbReference type="GO" id="GO:0006355">
    <property type="term" value="P:regulation of DNA-templated transcription"/>
    <property type="evidence" value="ECO:0007669"/>
    <property type="project" value="InterPro"/>
</dbReference>
<dbReference type="PROSITE" id="PS50112">
    <property type="entry name" value="PAS"/>
    <property type="match status" value="1"/>
</dbReference>
<proteinExistence type="predicted"/>
<evidence type="ECO:0000256" key="2">
    <source>
        <dbReference type="ARBA" id="ARBA00012438"/>
    </source>
</evidence>
<evidence type="ECO:0000256" key="5">
    <source>
        <dbReference type="ARBA" id="ARBA00022741"/>
    </source>
</evidence>
<dbReference type="EC" id="2.7.13.3" evidence="2"/>
<feature type="domain" description="Histidine kinase" evidence="10">
    <location>
        <begin position="282"/>
        <end position="491"/>
    </location>
</feature>
<dbReference type="InterPro" id="IPR036890">
    <property type="entry name" value="HATPase_C_sf"/>
</dbReference>
<keyword evidence="15" id="KW-1185">Reference proteome</keyword>
<dbReference type="PANTHER" id="PTHR43065">
    <property type="entry name" value="SENSOR HISTIDINE KINASE"/>
    <property type="match status" value="1"/>
</dbReference>
<dbReference type="Pfam" id="PF00512">
    <property type="entry name" value="HisKA"/>
    <property type="match status" value="1"/>
</dbReference>
<dbReference type="CDD" id="cd00130">
    <property type="entry name" value="PAS"/>
    <property type="match status" value="1"/>
</dbReference>
<feature type="domain" description="PAC" evidence="13">
    <location>
        <begin position="210"/>
        <end position="262"/>
    </location>
</feature>
<dbReference type="Gene3D" id="3.30.450.20">
    <property type="entry name" value="PAS domain"/>
    <property type="match status" value="1"/>
</dbReference>
<dbReference type="SMART" id="SM00448">
    <property type="entry name" value="REC"/>
    <property type="match status" value="1"/>
</dbReference>
<dbReference type="SMART" id="SM00387">
    <property type="entry name" value="HATPase_c"/>
    <property type="match status" value="1"/>
</dbReference>
<organism evidence="14 15">
    <name type="scientific">Skermanella aerolata</name>
    <dbReference type="NCBI Taxonomy" id="393310"/>
    <lineage>
        <taxon>Bacteria</taxon>
        <taxon>Pseudomonadati</taxon>
        <taxon>Pseudomonadota</taxon>
        <taxon>Alphaproteobacteria</taxon>
        <taxon>Rhodospirillales</taxon>
        <taxon>Azospirillaceae</taxon>
        <taxon>Skermanella</taxon>
    </lineage>
</organism>
<dbReference type="Pfam" id="PF00072">
    <property type="entry name" value="Response_reg"/>
    <property type="match status" value="1"/>
</dbReference>
<comment type="catalytic activity">
    <reaction evidence="1">
        <text>ATP + protein L-histidine = ADP + protein N-phospho-L-histidine.</text>
        <dbReference type="EC" id="2.7.13.3"/>
    </reaction>
</comment>
<evidence type="ECO:0000256" key="1">
    <source>
        <dbReference type="ARBA" id="ARBA00000085"/>
    </source>
</evidence>
<evidence type="ECO:0000256" key="3">
    <source>
        <dbReference type="ARBA" id="ARBA00022553"/>
    </source>
</evidence>
<keyword evidence="4" id="KW-0808">Transferase</keyword>
<protein>
    <recommendedName>
        <fullName evidence="2">histidine kinase</fullName>
        <ecNumber evidence="2">2.7.13.3</ecNumber>
    </recommendedName>
</protein>
<evidence type="ECO:0000259" key="13">
    <source>
        <dbReference type="PROSITE" id="PS50113"/>
    </source>
</evidence>
<name>A0A512DTA6_9PROT</name>
<evidence type="ECO:0000313" key="15">
    <source>
        <dbReference type="Proteomes" id="UP000321523"/>
    </source>
</evidence>
<dbReference type="InterPro" id="IPR036097">
    <property type="entry name" value="HisK_dim/P_sf"/>
</dbReference>
<accession>A0A512DTA6</accession>
<dbReference type="InterPro" id="IPR013767">
    <property type="entry name" value="PAS_fold"/>
</dbReference>
<dbReference type="InterPro" id="IPR003661">
    <property type="entry name" value="HisK_dim/P_dom"/>
</dbReference>
<reference evidence="14 15" key="1">
    <citation type="submission" date="2019-07" db="EMBL/GenBank/DDBJ databases">
        <title>Whole genome shotgun sequence of Skermanella aerolata NBRC 106429.</title>
        <authorList>
            <person name="Hosoyama A."/>
            <person name="Uohara A."/>
            <person name="Ohji S."/>
            <person name="Ichikawa N."/>
        </authorList>
    </citation>
    <scope>NUCLEOTIDE SEQUENCE [LARGE SCALE GENOMIC DNA]</scope>
    <source>
        <strain evidence="14 15">NBRC 106429</strain>
    </source>
</reference>
<dbReference type="Proteomes" id="UP000321523">
    <property type="component" value="Unassembled WGS sequence"/>
</dbReference>
<feature type="domain" description="Response regulatory" evidence="11">
    <location>
        <begin position="5"/>
        <end position="120"/>
    </location>
</feature>
<keyword evidence="7" id="KW-0067">ATP-binding</keyword>
<dbReference type="Pfam" id="PF00989">
    <property type="entry name" value="PAS"/>
    <property type="match status" value="1"/>
</dbReference>
<dbReference type="Gene3D" id="3.30.565.10">
    <property type="entry name" value="Histidine kinase-like ATPase, C-terminal domain"/>
    <property type="match status" value="1"/>
</dbReference>
<dbReference type="SUPFAM" id="SSF55785">
    <property type="entry name" value="PYP-like sensor domain (PAS domain)"/>
    <property type="match status" value="1"/>
</dbReference>
<dbReference type="InterPro" id="IPR000700">
    <property type="entry name" value="PAS-assoc_C"/>
</dbReference>
<dbReference type="InterPro" id="IPR005467">
    <property type="entry name" value="His_kinase_dom"/>
</dbReference>
<dbReference type="OrthoDB" id="9795133at2"/>
<evidence type="ECO:0000256" key="6">
    <source>
        <dbReference type="ARBA" id="ARBA00022777"/>
    </source>
</evidence>
<dbReference type="PROSITE" id="PS50113">
    <property type="entry name" value="PAC"/>
    <property type="match status" value="1"/>
</dbReference>
<keyword evidence="8" id="KW-0902">Two-component regulatory system</keyword>
<dbReference type="SUPFAM" id="SSF47384">
    <property type="entry name" value="Homodimeric domain of signal transducing histidine kinase"/>
    <property type="match status" value="1"/>
</dbReference>
<dbReference type="PRINTS" id="PR00344">
    <property type="entry name" value="BCTRLSENSOR"/>
</dbReference>
<evidence type="ECO:0000259" key="10">
    <source>
        <dbReference type="PROSITE" id="PS50109"/>
    </source>
</evidence>